<accession>A0ABR0EMU8</accession>
<dbReference type="InterPro" id="IPR002562">
    <property type="entry name" value="3'-5'_exonuclease_dom"/>
</dbReference>
<dbReference type="EMBL" id="JAXOVC010000004">
    <property type="protein sequence ID" value="KAK4502453.1"/>
    <property type="molecule type" value="Genomic_DNA"/>
</dbReference>
<evidence type="ECO:0000313" key="2">
    <source>
        <dbReference type="EMBL" id="KAK4502453.1"/>
    </source>
</evidence>
<protein>
    <recommendedName>
        <fullName evidence="1">3'-5' exonuclease domain-containing protein</fullName>
    </recommendedName>
</protein>
<organism evidence="2 3">
    <name type="scientific">Zasmidium cellare</name>
    <name type="common">Wine cellar mold</name>
    <name type="synonym">Racodium cellare</name>
    <dbReference type="NCBI Taxonomy" id="395010"/>
    <lineage>
        <taxon>Eukaryota</taxon>
        <taxon>Fungi</taxon>
        <taxon>Dikarya</taxon>
        <taxon>Ascomycota</taxon>
        <taxon>Pezizomycotina</taxon>
        <taxon>Dothideomycetes</taxon>
        <taxon>Dothideomycetidae</taxon>
        <taxon>Mycosphaerellales</taxon>
        <taxon>Mycosphaerellaceae</taxon>
        <taxon>Zasmidium</taxon>
    </lineage>
</organism>
<dbReference type="PANTHER" id="PTHR43040:SF1">
    <property type="entry name" value="RIBONUCLEASE D"/>
    <property type="match status" value="1"/>
</dbReference>
<dbReference type="Proteomes" id="UP001305779">
    <property type="component" value="Unassembled WGS sequence"/>
</dbReference>
<dbReference type="PANTHER" id="PTHR43040">
    <property type="entry name" value="RIBONUCLEASE D"/>
    <property type="match status" value="1"/>
</dbReference>
<dbReference type="Pfam" id="PF01612">
    <property type="entry name" value="DNA_pol_A_exo1"/>
    <property type="match status" value="1"/>
</dbReference>
<feature type="domain" description="3'-5' exonuclease" evidence="1">
    <location>
        <begin position="3"/>
        <end position="207"/>
    </location>
</feature>
<comment type="caution">
    <text evidence="2">The sequence shown here is derived from an EMBL/GenBank/DDBJ whole genome shotgun (WGS) entry which is preliminary data.</text>
</comment>
<keyword evidence="3" id="KW-1185">Reference proteome</keyword>
<dbReference type="Gene3D" id="3.30.420.10">
    <property type="entry name" value="Ribonuclease H-like superfamily/Ribonuclease H"/>
    <property type="match status" value="1"/>
</dbReference>
<dbReference type="SUPFAM" id="SSF53098">
    <property type="entry name" value="Ribonuclease H-like"/>
    <property type="match status" value="1"/>
</dbReference>
<dbReference type="SMART" id="SM00474">
    <property type="entry name" value="35EXOc"/>
    <property type="match status" value="1"/>
</dbReference>
<reference evidence="2 3" key="1">
    <citation type="journal article" date="2023" name="G3 (Bethesda)">
        <title>A chromosome-level genome assembly of Zasmidium syzygii isolated from banana leaves.</title>
        <authorList>
            <person name="van Westerhoven A.C."/>
            <person name="Mehrabi R."/>
            <person name="Talebi R."/>
            <person name="Steentjes M.B.F."/>
            <person name="Corcolon B."/>
            <person name="Chong P.A."/>
            <person name="Kema G.H.J."/>
            <person name="Seidl M.F."/>
        </authorList>
    </citation>
    <scope>NUCLEOTIDE SEQUENCE [LARGE SCALE GENOMIC DNA]</scope>
    <source>
        <strain evidence="2 3">P124</strain>
    </source>
</reference>
<evidence type="ECO:0000259" key="1">
    <source>
        <dbReference type="SMART" id="SM00474"/>
    </source>
</evidence>
<dbReference type="InterPro" id="IPR036397">
    <property type="entry name" value="RNaseH_sf"/>
</dbReference>
<name>A0ABR0EMU8_ZASCE</name>
<dbReference type="InterPro" id="IPR012337">
    <property type="entry name" value="RNaseH-like_sf"/>
</dbReference>
<proteinExistence type="predicted"/>
<sequence>MSPTFVDTPTSLVAFLDSLPDCEGQPPSLYIDLEGNSLGRHGTLSIITILVQPLETTYLIDVTTLGKETFTIKGHGGLTLKTILESPNIIKVFFDVRNDSDALYSLYGIHLKAVEDIQLFEFASRTYDKRYVNGLAKCIERHLQLPFAEQQQWQRGKDQGRRLFDPKLGGSYAVFDKRPLTKAMMEYCAQDVVHMPRLRELYLNKLCDAWYVKIKAETEARIRLSQTKTYDGKGDWKKFGPSAWALWGPSAQEMNVKTMFQSAPSKAMAGPSNGKVNSTVKASSLPLAKPQSFRHFEYDDDPFDEYDSNDYDSPYDYYDDSNDFEDFTNKYSP</sequence>
<gene>
    <name evidence="2" type="ORF">PRZ48_005878</name>
</gene>
<evidence type="ECO:0000313" key="3">
    <source>
        <dbReference type="Proteomes" id="UP001305779"/>
    </source>
</evidence>